<reference evidence="1 2" key="1">
    <citation type="submission" date="2016-10" db="EMBL/GenBank/DDBJ databases">
        <authorList>
            <person name="Varghese N."/>
            <person name="Submissions S."/>
        </authorList>
    </citation>
    <scope>NUCLEOTIDE SEQUENCE [LARGE SCALE GENOMIC DNA]</scope>
    <source>
        <strain evidence="1 2">DSM 16643</strain>
    </source>
</reference>
<accession>A0A1G5UTX2</accession>
<dbReference type="EMBL" id="FMXB01000001">
    <property type="protein sequence ID" value="SDA37083.1"/>
    <property type="molecule type" value="Genomic_DNA"/>
</dbReference>
<dbReference type="Proteomes" id="UP000323439">
    <property type="component" value="Unassembled WGS sequence"/>
</dbReference>
<proteinExistence type="predicted"/>
<evidence type="ECO:0000313" key="2">
    <source>
        <dbReference type="Proteomes" id="UP000323439"/>
    </source>
</evidence>
<gene>
    <name evidence="1" type="ORF">SAMN02910315_00037</name>
</gene>
<dbReference type="OrthoDB" id="380256at2157"/>
<sequence>MGKICSVGCLHFHENFEVIGDEEREVSYCDLGNTEIYNRQYCEDYVGL</sequence>
<dbReference type="AlphaFoldDB" id="A0A1G5UTX2"/>
<dbReference type="RefSeq" id="WP_188118006.1">
    <property type="nucleotide sequence ID" value="NZ_FMXB01000001.1"/>
</dbReference>
<protein>
    <submittedName>
        <fullName evidence="1">Uncharacterized protein</fullName>
    </submittedName>
</protein>
<name>A0A1G5UTX2_9EURY</name>
<evidence type="ECO:0000313" key="1">
    <source>
        <dbReference type="EMBL" id="SDA37083.1"/>
    </source>
</evidence>
<organism evidence="1 2">
    <name type="scientific">Methanobrevibacter millerae</name>
    <dbReference type="NCBI Taxonomy" id="230361"/>
    <lineage>
        <taxon>Archaea</taxon>
        <taxon>Methanobacteriati</taxon>
        <taxon>Methanobacteriota</taxon>
        <taxon>Methanomada group</taxon>
        <taxon>Methanobacteria</taxon>
        <taxon>Methanobacteriales</taxon>
        <taxon>Methanobacteriaceae</taxon>
        <taxon>Methanobrevibacter</taxon>
    </lineage>
</organism>
<keyword evidence="2" id="KW-1185">Reference proteome</keyword>